<sequence length="930" mass="105725">MLSYYLKLLLNILLFFSLSSTLYAQKTESNVVLDVENQMSSQKLRLLNLVVTVKNVQSQQFKGKLQFVCPNGFKNINGEELQIILAPHEIKYIPVKIVIDENADAGKSIIVTKLYNLSGILISQKSTEHIIDVDSSILINPLATTIYRSSPQDPLSVQVRVSNTGNVQQDITLVCKFPDPSDSNVFFEQNAVIPPKKDSVFTFTYLPSKNLARLSTFSVSISGFRNPEKEIFGSASVGVQNISSVQKYQNLEFFNFSDETKNQITTSYRKVGNDIDIYQITGSGGINLSSGYVFLRGNVAFLNNQQTPLVTNTNLILRQGKNEYSIGSVNKLLDMTLVGRGVEYSHTFQKNQKIEVGFVDQNFNLAEKNSWLKNGYGFFTKGTLQSNNNSKNISAAYIYRYDPFEKVNHSILGTEANYDFNESWKLNAKLNGGISNYETQNSTKPSFSAESNYVGKLKNINLNGNYFFSTDYYPGNRRGSIYLQQSFSTQLKKHSLHTNIIVSNFSPKFYFFDREQLSQNTRLEIGNRFPKLRDFNLSILYQYQNESSNSYNNFFGNWNSPEVQKINAHRIVEQFSWISALRRQSLVIGIETGLVNYPMSTDRQFQMRLSGNYSFRKFNINSIYQSGSYYLSEYAFTALIGEKNYKKITYSFFYNDSFAKDKINLSTGLSYIDDIVYGKSPSAFLNAKYIGKNFNAFLNSSWYNYSSGALHTNLVTFEIGVTVNLRKTVLNPEKKAVIKAFAFYDDNGNNIYDDGEKPATEYILNINTIALKTNTLGEASYRSVPFGKYVLKQFIQQGWYYDESEFVVDNYVYSLQIPLHQNGSFNGKVSFDYNMKKAVEFEHRGSSITCSIMKDDQVVQKIYTNDEGEFTAFLPTGDYTVVLNESSLPTNTFCEIKSHKITITACKISTIPNFIISVKEKKINTKKFGN</sequence>
<keyword evidence="3" id="KW-1185">Reference proteome</keyword>
<keyword evidence="1" id="KW-0732">Signal</keyword>
<gene>
    <name evidence="2" type="ORF">CHRY9390_00172</name>
</gene>
<feature type="signal peptide" evidence="1">
    <location>
        <begin position="1"/>
        <end position="24"/>
    </location>
</feature>
<protein>
    <recommendedName>
        <fullName evidence="4">SD-repeat containing protein B domain-containing protein</fullName>
    </recommendedName>
</protein>
<dbReference type="AlphaFoldDB" id="A0A9N8QT34"/>
<proteinExistence type="predicted"/>
<evidence type="ECO:0000313" key="2">
    <source>
        <dbReference type="EMBL" id="CAD7797457.1"/>
    </source>
</evidence>
<reference evidence="2" key="1">
    <citation type="submission" date="2020-12" db="EMBL/GenBank/DDBJ databases">
        <authorList>
            <person name="Rodrigo-Torres L."/>
            <person name="Arahal R. D."/>
            <person name="Lucena T."/>
        </authorList>
    </citation>
    <scope>NUCLEOTIDE SEQUENCE</scope>
    <source>
        <strain evidence="2">CECT 9390</strain>
    </source>
</reference>
<feature type="chain" id="PRO_5040434426" description="SD-repeat containing protein B domain-containing protein" evidence="1">
    <location>
        <begin position="25"/>
        <end position="930"/>
    </location>
</feature>
<comment type="caution">
    <text evidence="2">The sequence shown here is derived from an EMBL/GenBank/DDBJ whole genome shotgun (WGS) entry which is preliminary data.</text>
</comment>
<evidence type="ECO:0000313" key="3">
    <source>
        <dbReference type="Proteomes" id="UP000662618"/>
    </source>
</evidence>
<organism evidence="2 3">
    <name type="scientific">Chryseobacterium aquaeductus</name>
    <dbReference type="NCBI Taxonomy" id="2675056"/>
    <lineage>
        <taxon>Bacteria</taxon>
        <taxon>Pseudomonadati</taxon>
        <taxon>Bacteroidota</taxon>
        <taxon>Flavobacteriia</taxon>
        <taxon>Flavobacteriales</taxon>
        <taxon>Weeksellaceae</taxon>
        <taxon>Chryseobacterium group</taxon>
        <taxon>Chryseobacterium</taxon>
    </lineage>
</organism>
<evidence type="ECO:0000256" key="1">
    <source>
        <dbReference type="SAM" id="SignalP"/>
    </source>
</evidence>
<dbReference type="EMBL" id="CAJIMS010000001">
    <property type="protein sequence ID" value="CAD7797457.1"/>
    <property type="molecule type" value="Genomic_DNA"/>
</dbReference>
<dbReference type="Proteomes" id="UP000662618">
    <property type="component" value="Unassembled WGS sequence"/>
</dbReference>
<name>A0A9N8QT34_9FLAO</name>
<accession>A0A9N8QT34</accession>
<evidence type="ECO:0008006" key="4">
    <source>
        <dbReference type="Google" id="ProtNLM"/>
    </source>
</evidence>